<comment type="caution">
    <text evidence="1">The sequence shown here is derived from an EMBL/GenBank/DDBJ whole genome shotgun (WGS) entry which is preliminary data.</text>
</comment>
<name>A0A8X6X6V7_9ARAC</name>
<reference evidence="1" key="1">
    <citation type="submission" date="2020-08" db="EMBL/GenBank/DDBJ databases">
        <title>Multicomponent nature underlies the extraordinary mechanical properties of spider dragline silk.</title>
        <authorList>
            <person name="Kono N."/>
            <person name="Nakamura H."/>
            <person name="Mori M."/>
            <person name="Yoshida Y."/>
            <person name="Ohtoshi R."/>
            <person name="Malay A.D."/>
            <person name="Moran D.A.P."/>
            <person name="Tomita M."/>
            <person name="Numata K."/>
            <person name="Arakawa K."/>
        </authorList>
    </citation>
    <scope>NUCLEOTIDE SEQUENCE</scope>
</reference>
<protein>
    <submittedName>
        <fullName evidence="1">Uncharacterized protein</fullName>
    </submittedName>
</protein>
<dbReference type="Proteomes" id="UP000886998">
    <property type="component" value="Unassembled WGS sequence"/>
</dbReference>
<gene>
    <name evidence="1" type="ORF">TNIN_50151</name>
</gene>
<accession>A0A8X6X6V7</accession>
<dbReference type="EMBL" id="BMAV01006282">
    <property type="protein sequence ID" value="GFY48020.1"/>
    <property type="molecule type" value="Genomic_DNA"/>
</dbReference>
<dbReference type="AlphaFoldDB" id="A0A8X6X6V7"/>
<evidence type="ECO:0000313" key="1">
    <source>
        <dbReference type="EMBL" id="GFY48020.1"/>
    </source>
</evidence>
<organism evidence="1 2">
    <name type="scientific">Trichonephila inaurata madagascariensis</name>
    <dbReference type="NCBI Taxonomy" id="2747483"/>
    <lineage>
        <taxon>Eukaryota</taxon>
        <taxon>Metazoa</taxon>
        <taxon>Ecdysozoa</taxon>
        <taxon>Arthropoda</taxon>
        <taxon>Chelicerata</taxon>
        <taxon>Arachnida</taxon>
        <taxon>Araneae</taxon>
        <taxon>Araneomorphae</taxon>
        <taxon>Entelegynae</taxon>
        <taxon>Araneoidea</taxon>
        <taxon>Nephilidae</taxon>
        <taxon>Trichonephila</taxon>
        <taxon>Trichonephila inaurata</taxon>
    </lineage>
</organism>
<evidence type="ECO:0000313" key="2">
    <source>
        <dbReference type="Proteomes" id="UP000886998"/>
    </source>
</evidence>
<keyword evidence="2" id="KW-1185">Reference proteome</keyword>
<proteinExistence type="predicted"/>
<sequence>MQRKLLTNLPGESSFREDLWVKEWSSRPLPQLPEEHDRPNLMANIFLAYPPSWYHLDLKRKNPPYTDFR</sequence>